<keyword evidence="2" id="KW-1185">Reference proteome</keyword>
<gene>
    <name evidence="1" type="ORF">D9756_001018</name>
</gene>
<reference evidence="1 2" key="1">
    <citation type="journal article" date="2020" name="ISME J.">
        <title>Uncovering the hidden diversity of litter-decomposition mechanisms in mushroom-forming fungi.</title>
        <authorList>
            <person name="Floudas D."/>
            <person name="Bentzer J."/>
            <person name="Ahren D."/>
            <person name="Johansson T."/>
            <person name="Persson P."/>
            <person name="Tunlid A."/>
        </authorList>
    </citation>
    <scope>NUCLEOTIDE SEQUENCE [LARGE SCALE GENOMIC DNA]</scope>
    <source>
        <strain evidence="1 2">CBS 146.42</strain>
    </source>
</reference>
<sequence length="343" mass="38789">MATSMSHFPTSTTVVTANASTNQTFTNPPVELVKNHIAAVESLRTASQVYHLRTTAKGRHTAKSPSKARLDTLHHILADHYDALSAFLSTEFAAPISLIVEYAKLYADVPAHMYFYAQLVDPEMPTYIPPNDHHIRNELEGLNAAITLPWRSSQEVVNNLKKAQNRVNELLASLKYSAEWTDEVLYAEAKECGESWCSDLLSEVFACLDEFKESYSPMIDYFDLQEVHLRLLQERVFDDANSRLDTLQADLTVGGLTFPSPPVMPYPWHSVRRRGIRTVMQWRAFSDSEIFARLNAARDQLLGVLRVASRLENGGRRRRVSDRVRGALNRVSSLFTPCEIDAY</sequence>
<evidence type="ECO:0000313" key="1">
    <source>
        <dbReference type="EMBL" id="KAF5363250.1"/>
    </source>
</evidence>
<dbReference type="AlphaFoldDB" id="A0A8H5GED7"/>
<accession>A0A8H5GED7</accession>
<name>A0A8H5GED7_9AGAR</name>
<evidence type="ECO:0000313" key="2">
    <source>
        <dbReference type="Proteomes" id="UP000559027"/>
    </source>
</evidence>
<dbReference type="OrthoDB" id="3003395at2759"/>
<dbReference type="EMBL" id="JAACJO010000001">
    <property type="protein sequence ID" value="KAF5363250.1"/>
    <property type="molecule type" value="Genomic_DNA"/>
</dbReference>
<protein>
    <submittedName>
        <fullName evidence="1">Uncharacterized protein</fullName>
    </submittedName>
</protein>
<organism evidence="1 2">
    <name type="scientific">Leucocoprinus leucothites</name>
    <dbReference type="NCBI Taxonomy" id="201217"/>
    <lineage>
        <taxon>Eukaryota</taxon>
        <taxon>Fungi</taxon>
        <taxon>Dikarya</taxon>
        <taxon>Basidiomycota</taxon>
        <taxon>Agaricomycotina</taxon>
        <taxon>Agaricomycetes</taxon>
        <taxon>Agaricomycetidae</taxon>
        <taxon>Agaricales</taxon>
        <taxon>Agaricineae</taxon>
        <taxon>Agaricaceae</taxon>
        <taxon>Leucocoprinus</taxon>
    </lineage>
</organism>
<comment type="caution">
    <text evidence="1">The sequence shown here is derived from an EMBL/GenBank/DDBJ whole genome shotgun (WGS) entry which is preliminary data.</text>
</comment>
<dbReference type="Proteomes" id="UP000559027">
    <property type="component" value="Unassembled WGS sequence"/>
</dbReference>
<proteinExistence type="predicted"/>